<keyword evidence="4 9" id="KW-0378">Hydrolase</keyword>
<dbReference type="PROSITE" id="PS50104">
    <property type="entry name" value="TIR"/>
    <property type="match status" value="1"/>
</dbReference>
<evidence type="ECO:0000256" key="2">
    <source>
        <dbReference type="ARBA" id="ARBA00022614"/>
    </source>
</evidence>
<evidence type="ECO:0000313" key="9">
    <source>
        <dbReference type="EMBL" id="PRQ54510.1"/>
    </source>
</evidence>
<dbReference type="EMBL" id="PDCK01000039">
    <property type="protein sequence ID" value="PRQ54510.1"/>
    <property type="molecule type" value="Genomic_DNA"/>
</dbReference>
<dbReference type="Gene3D" id="1.10.8.430">
    <property type="entry name" value="Helical domain of apoptotic protease-activating factors"/>
    <property type="match status" value="1"/>
</dbReference>
<evidence type="ECO:0000256" key="5">
    <source>
        <dbReference type="ARBA" id="ARBA00023027"/>
    </source>
</evidence>
<dbReference type="Pfam" id="PF20160">
    <property type="entry name" value="C-JID"/>
    <property type="match status" value="1"/>
</dbReference>
<keyword evidence="2" id="KW-0433">Leucine-rich repeat</keyword>
<dbReference type="InterPro" id="IPR027417">
    <property type="entry name" value="P-loop_NTPase"/>
</dbReference>
<name>A0A2P6S741_ROSCH</name>
<dbReference type="EC" id="3.2.2.6" evidence="1"/>
<dbReference type="InterPro" id="IPR000157">
    <property type="entry name" value="TIR_dom"/>
</dbReference>
<keyword evidence="5" id="KW-0520">NAD</keyword>
<reference evidence="9 10" key="1">
    <citation type="journal article" date="2018" name="Nat. Genet.">
        <title>The Rosa genome provides new insights in the design of modern roses.</title>
        <authorList>
            <person name="Bendahmane M."/>
        </authorList>
    </citation>
    <scope>NUCLEOTIDE SEQUENCE [LARGE SCALE GENOMIC DNA]</scope>
    <source>
        <strain evidence="10">cv. Old Blush</strain>
    </source>
</reference>
<keyword evidence="3" id="KW-0677">Repeat</keyword>
<dbReference type="Gene3D" id="3.40.50.10140">
    <property type="entry name" value="Toll/interleukin-1 receptor homology (TIR) domain"/>
    <property type="match status" value="1"/>
</dbReference>
<dbReference type="PANTHER" id="PTHR11017">
    <property type="entry name" value="LEUCINE-RICH REPEAT-CONTAINING PROTEIN"/>
    <property type="match status" value="1"/>
</dbReference>
<dbReference type="PRINTS" id="PR00364">
    <property type="entry name" value="DISEASERSIST"/>
</dbReference>
<dbReference type="Pfam" id="PF23282">
    <property type="entry name" value="WHD_ROQ1"/>
    <property type="match status" value="1"/>
</dbReference>
<dbReference type="GO" id="GO:0061809">
    <property type="term" value="F:NAD+ nucleosidase activity, cyclic ADP-ribose generating"/>
    <property type="evidence" value="ECO:0007669"/>
    <property type="project" value="UniProtKB-EC"/>
</dbReference>
<dbReference type="AlphaFoldDB" id="A0A2P6S741"/>
<dbReference type="GO" id="GO:0006952">
    <property type="term" value="P:defense response"/>
    <property type="evidence" value="ECO:0007669"/>
    <property type="project" value="InterPro"/>
</dbReference>
<dbReference type="Gramene" id="PRQ54510">
    <property type="protein sequence ID" value="PRQ54510"/>
    <property type="gene ID" value="RchiOBHm_Chr1g0314491"/>
</dbReference>
<keyword evidence="10" id="KW-1185">Reference proteome</keyword>
<proteinExistence type="predicted"/>
<dbReference type="OMA" id="IPLWVED"/>
<dbReference type="Pfam" id="PF00931">
    <property type="entry name" value="NB-ARC"/>
    <property type="match status" value="1"/>
</dbReference>
<dbReference type="Gene3D" id="3.40.50.300">
    <property type="entry name" value="P-loop containing nucleotide triphosphate hydrolases"/>
    <property type="match status" value="1"/>
</dbReference>
<sequence>MAASSSCSDSIPQEKHDVFLSFRGEDTRNNFTSHLYEALCRKQIQTYIDYKLERGDEISPALFKAIEESKLSVIIFSKNYASSGWCLEELVHILKCRDEQFVIPIFYGVDPSDVRKQFGSYADAFVEHEKRFKDSMDKVLRWRKALTTAANISGFDSQTIRPESDLVKIVVNDILAKLNCKLQIAQGLEGLVGMEKHIRRVEFLLCLNSLDVQIVGIWGMGGIGKTTIAEVVFAHLSSQFEACCFIANVRESEAKHGLNDLWNQILRKLLKEENLCMATSSLVSTFARERLRRTRALIVLDDVSEFSQLELLARGDCNLFGPGSRILVTTRNKRIFRNGVNNDKIYEVKELDNDEALKLFHLIAFRNKSPPGDYTTFAKEVVDYAGGNPLALTILGSVIFCHCKSKEDWEGELVKLKKFPNKKIQNVLRFSYDGLEENEREIFLDIACYHKGKHIDEAKRILDACGFCANAGVKILVDMSLISVGEYSTLKMHDLIQEMGREIVRDPRVKNPGKRSRLWLANDVRHVLTDNTGTEDIECMAMKMDLIKDLYVNVASFEKMHKLRLLDLYSYSYTRGVSKLHLPPGFEFLPEALKYLRWHFYPLTSLPSRFSSENLVELHMCNSRLEQLWNKGINLGSIKSIDLSCSEHLADVSALIESPNLERISLWGCKSLVQLPSSFQNLAKLTFLSLGGCSNRKILPEMPGNLEVLGLNRTAIEELPSSIWSLEKLHHLDLQICEELKSLPSSTCRLNSLPILDLHGCRSLESLPVELPSALKELYLSDCESLGSLPAQLPSGLKRLELRNCKSLGSLPVELPSRLKRLELISCKSLGSLPVELPSGLKRLELRNCKSLGSLPVELPSGLEYLDLSGCESLGSLPAQLPSGLKKLYLSDCKSLGSLPVELPSGLEYLDLSDCESLGSLPVELPSGLKELYLISCKSLGSLPKLPWLLALFNAHGCTSLETVSSSMRTAPIQGRDQYVNHSEKFEELLFMNCVKLDQSARSNIMADAQLRVMRIATASRLLNKPSTINIVCPGNEIPKWMRYESEGCSINIKLPPHWFRLGFLGYALCIVVAFNNYTPPDIDNYSYFGCETHHKTNNSHEVCWEALRISLPAILINSDHVFVWYFCPKFVRLESAINREDWVKASEASFDFKLYQNIIQTPKEGNLFDPSTVRVKRCGVSLLYAQEIEKLLGGIDEDEVMEPKQTVEEEDIIIKTKRRRDESELSGSGTASFKEEYNDQLPPQSSKRKINIM</sequence>
<comment type="caution">
    <text evidence="9">The sequence shown here is derived from an EMBL/GenBank/DDBJ whole genome shotgun (WGS) entry which is preliminary data.</text>
</comment>
<dbReference type="InterPro" id="IPR044974">
    <property type="entry name" value="Disease_R_plants"/>
</dbReference>
<protein>
    <recommendedName>
        <fullName evidence="1">ADP-ribosyl cyclase/cyclic ADP-ribose hydrolase</fullName>
        <ecNumber evidence="1">3.2.2.6</ecNumber>
    </recommendedName>
</protein>
<dbReference type="InterPro" id="IPR045344">
    <property type="entry name" value="C-JID"/>
</dbReference>
<dbReference type="InterPro" id="IPR058192">
    <property type="entry name" value="WHD_ROQ1-like"/>
</dbReference>
<dbReference type="Gene3D" id="3.80.10.10">
    <property type="entry name" value="Ribonuclease Inhibitor"/>
    <property type="match status" value="3"/>
</dbReference>
<dbReference type="InterPro" id="IPR032675">
    <property type="entry name" value="LRR_dom_sf"/>
</dbReference>
<dbReference type="GO" id="GO:0007165">
    <property type="term" value="P:signal transduction"/>
    <property type="evidence" value="ECO:0007669"/>
    <property type="project" value="InterPro"/>
</dbReference>
<dbReference type="PANTHER" id="PTHR11017:SF574">
    <property type="entry name" value="ADP-RIBOSYL CYCLASE_CYCLIC ADP-RIBOSE HYDROLASE"/>
    <property type="match status" value="1"/>
</dbReference>
<evidence type="ECO:0000313" key="10">
    <source>
        <dbReference type="Proteomes" id="UP000238479"/>
    </source>
</evidence>
<dbReference type="SUPFAM" id="SSF52540">
    <property type="entry name" value="P-loop containing nucleoside triphosphate hydrolases"/>
    <property type="match status" value="1"/>
</dbReference>
<gene>
    <name evidence="9" type="ORF">RchiOBHm_Chr1g0314491</name>
</gene>
<accession>A0A2P6S741</accession>
<feature type="region of interest" description="Disordered" evidence="7">
    <location>
        <begin position="1218"/>
        <end position="1254"/>
    </location>
</feature>
<dbReference type="FunFam" id="3.40.50.10140:FF:000007">
    <property type="entry name" value="Disease resistance protein (TIR-NBS-LRR class)"/>
    <property type="match status" value="1"/>
</dbReference>
<dbReference type="InterPro" id="IPR042197">
    <property type="entry name" value="Apaf_helical"/>
</dbReference>
<evidence type="ECO:0000256" key="4">
    <source>
        <dbReference type="ARBA" id="ARBA00022801"/>
    </source>
</evidence>
<dbReference type="GO" id="GO:0043531">
    <property type="term" value="F:ADP binding"/>
    <property type="evidence" value="ECO:0007669"/>
    <property type="project" value="InterPro"/>
</dbReference>
<comment type="catalytic activity">
    <reaction evidence="6">
        <text>NAD(+) + H2O = ADP-D-ribose + nicotinamide + H(+)</text>
        <dbReference type="Rhea" id="RHEA:16301"/>
        <dbReference type="ChEBI" id="CHEBI:15377"/>
        <dbReference type="ChEBI" id="CHEBI:15378"/>
        <dbReference type="ChEBI" id="CHEBI:17154"/>
        <dbReference type="ChEBI" id="CHEBI:57540"/>
        <dbReference type="ChEBI" id="CHEBI:57967"/>
        <dbReference type="EC" id="3.2.2.6"/>
    </reaction>
    <physiologicalReaction direction="left-to-right" evidence="6">
        <dbReference type="Rhea" id="RHEA:16302"/>
    </physiologicalReaction>
</comment>
<evidence type="ECO:0000256" key="1">
    <source>
        <dbReference type="ARBA" id="ARBA00011982"/>
    </source>
</evidence>
<dbReference type="SUPFAM" id="SSF52200">
    <property type="entry name" value="Toll/Interleukin receptor TIR domain"/>
    <property type="match status" value="1"/>
</dbReference>
<evidence type="ECO:0000259" key="8">
    <source>
        <dbReference type="PROSITE" id="PS50104"/>
    </source>
</evidence>
<evidence type="ECO:0000256" key="7">
    <source>
        <dbReference type="SAM" id="MobiDB-lite"/>
    </source>
</evidence>
<evidence type="ECO:0000256" key="3">
    <source>
        <dbReference type="ARBA" id="ARBA00022737"/>
    </source>
</evidence>
<dbReference type="Pfam" id="PF01582">
    <property type="entry name" value="TIR"/>
    <property type="match status" value="1"/>
</dbReference>
<organism evidence="9 10">
    <name type="scientific">Rosa chinensis</name>
    <name type="common">China rose</name>
    <dbReference type="NCBI Taxonomy" id="74649"/>
    <lineage>
        <taxon>Eukaryota</taxon>
        <taxon>Viridiplantae</taxon>
        <taxon>Streptophyta</taxon>
        <taxon>Embryophyta</taxon>
        <taxon>Tracheophyta</taxon>
        <taxon>Spermatophyta</taxon>
        <taxon>Magnoliopsida</taxon>
        <taxon>eudicotyledons</taxon>
        <taxon>Gunneridae</taxon>
        <taxon>Pentapetalae</taxon>
        <taxon>rosids</taxon>
        <taxon>fabids</taxon>
        <taxon>Rosales</taxon>
        <taxon>Rosaceae</taxon>
        <taxon>Rosoideae</taxon>
        <taxon>Rosoideae incertae sedis</taxon>
        <taxon>Rosa</taxon>
    </lineage>
</organism>
<dbReference type="InterPro" id="IPR035897">
    <property type="entry name" value="Toll_tir_struct_dom_sf"/>
</dbReference>
<dbReference type="OrthoDB" id="1936883at2759"/>
<dbReference type="SMART" id="SM00255">
    <property type="entry name" value="TIR"/>
    <property type="match status" value="1"/>
</dbReference>
<feature type="domain" description="TIR" evidence="8">
    <location>
        <begin position="14"/>
        <end position="178"/>
    </location>
</feature>
<evidence type="ECO:0000256" key="6">
    <source>
        <dbReference type="ARBA" id="ARBA00047304"/>
    </source>
</evidence>
<dbReference type="InterPro" id="IPR002182">
    <property type="entry name" value="NB-ARC"/>
</dbReference>
<dbReference type="Proteomes" id="UP000238479">
    <property type="component" value="Chromosome 1"/>
</dbReference>
<dbReference type="SUPFAM" id="SSF52058">
    <property type="entry name" value="L domain-like"/>
    <property type="match status" value="2"/>
</dbReference>